<feature type="chain" id="PRO_5045623821" evidence="1">
    <location>
        <begin position="26"/>
        <end position="726"/>
    </location>
</feature>
<dbReference type="Proteomes" id="UP001626549">
    <property type="component" value="Chromosome"/>
</dbReference>
<keyword evidence="1" id="KW-0732">Signal</keyword>
<name>A0ABZ0ID55_9GAMM</name>
<organism evidence="3 4">
    <name type="scientific">Congregibacter brevis</name>
    <dbReference type="NCBI Taxonomy" id="3081201"/>
    <lineage>
        <taxon>Bacteria</taxon>
        <taxon>Pseudomonadati</taxon>
        <taxon>Pseudomonadota</taxon>
        <taxon>Gammaproteobacteria</taxon>
        <taxon>Cellvibrionales</taxon>
        <taxon>Halieaceae</taxon>
        <taxon>Congregibacter</taxon>
    </lineage>
</organism>
<protein>
    <submittedName>
        <fullName evidence="3">DUF5916 domain-containing protein</fullName>
    </submittedName>
</protein>
<reference evidence="3 4" key="1">
    <citation type="submission" date="2023-10" db="EMBL/GenBank/DDBJ databases">
        <title>Two novel species belonging to the OM43/NOR5 clade.</title>
        <authorList>
            <person name="Park M."/>
        </authorList>
    </citation>
    <scope>NUCLEOTIDE SEQUENCE [LARGE SCALE GENOMIC DNA]</scope>
    <source>
        <strain evidence="3 4">IMCC45268</strain>
    </source>
</reference>
<feature type="domain" description="DUF5916" evidence="2">
    <location>
        <begin position="238"/>
        <end position="339"/>
    </location>
</feature>
<gene>
    <name evidence="3" type="ORF">R0137_00275</name>
</gene>
<keyword evidence="4" id="KW-1185">Reference proteome</keyword>
<dbReference type="Pfam" id="PF19313">
    <property type="entry name" value="DUF5916"/>
    <property type="match status" value="1"/>
</dbReference>
<evidence type="ECO:0000313" key="3">
    <source>
        <dbReference type="EMBL" id="WOJ97023.1"/>
    </source>
</evidence>
<proteinExistence type="predicted"/>
<evidence type="ECO:0000256" key="1">
    <source>
        <dbReference type="SAM" id="SignalP"/>
    </source>
</evidence>
<dbReference type="EMBL" id="CP136865">
    <property type="protein sequence ID" value="WOJ97023.1"/>
    <property type="molecule type" value="Genomic_DNA"/>
</dbReference>
<evidence type="ECO:0000313" key="4">
    <source>
        <dbReference type="Proteomes" id="UP001626549"/>
    </source>
</evidence>
<dbReference type="CDD" id="cd09618">
    <property type="entry name" value="CBM9_like_2"/>
    <property type="match status" value="1"/>
</dbReference>
<feature type="signal peptide" evidence="1">
    <location>
        <begin position="1"/>
        <end position="25"/>
    </location>
</feature>
<sequence length="726" mass="80360">MSQLTRKILSALLLPVITYAGNTSASESLPRPVGQAAGLSESPKIDGLVYDDPMWRDVPPISGFVQIQPDEGRAASQRTEVRVAYTEDALYIAVLAFDEAPGAILVTDSRRDSSLEQTDGFQVIIDGLGDRQNGYVFGTNPAGIEYDGQVVKEGDVNLDWDGSWRVEAAITALGWSAEFEIPFTTLRYGGDPDAGWGMNFQRNIRRNNEISFWAPLDRQRSLSRVSEAGTVQGISAPPSRNLQITPYILGSARKGGALEGSSTEEEAGVDIKYSITPSLTLDATYNTDFAQVEVDDVVINLDRFSVFLPEKRPFFLENAEQFTVGDPEEVELFFSRRIGIIDGAPIPIEGGMRLSGKLGNSTNVGLLYMSDEGLSGVAPQNDFLVARINEELPNRSAIGAMVVQRRGDGSLKADGTADENDAYAVDGRIGIGDNLLLSAWAAKTETPGLDGDDHAFAVKANFDSAKWSSRLAYSEVREDFNPEVGFLRRDDYKRADAFIMRRFRPENFLGLLEVRPHYSVRNYWDLEGFQETGFQHLDTHWEFRNGYRIDTGVNYVKDGLQEDFEIIDGVVIPAGTYSGPETQISFNTDLSQPLSFQTRINSGDKFGGDRLRLTPSVAFRIGETFSSELSVQYTDFDLPVPGGDFSVALTRLRLSYSFSPKMLLQAVIQYNDANETLSTNLRFSLLRTASSGLYVVYNEFDEQLPGALPADRQFVIKYNYLFDVLN</sequence>
<dbReference type="InterPro" id="IPR045670">
    <property type="entry name" value="DUF5916"/>
</dbReference>
<dbReference type="RefSeq" id="WP_407327710.1">
    <property type="nucleotide sequence ID" value="NZ_CP136865.1"/>
</dbReference>
<evidence type="ECO:0000259" key="2">
    <source>
        <dbReference type="Pfam" id="PF19313"/>
    </source>
</evidence>
<accession>A0ABZ0ID55</accession>
<dbReference type="SUPFAM" id="SSF49344">
    <property type="entry name" value="CBD9-like"/>
    <property type="match status" value="1"/>
</dbReference>
<dbReference type="Gene3D" id="2.60.40.1190">
    <property type="match status" value="1"/>
</dbReference>